<sequence length="58" mass="6725">LEIMKFAVFALFVAMLLAIVASNMPQVEAADMDKRGMYYRGRIGKRALPYMMEEPFEY</sequence>
<organism evidence="2 3">
    <name type="scientific">Cichlidogyrus casuarinus</name>
    <dbReference type="NCBI Taxonomy" id="1844966"/>
    <lineage>
        <taxon>Eukaryota</taxon>
        <taxon>Metazoa</taxon>
        <taxon>Spiralia</taxon>
        <taxon>Lophotrochozoa</taxon>
        <taxon>Platyhelminthes</taxon>
        <taxon>Monogenea</taxon>
        <taxon>Monopisthocotylea</taxon>
        <taxon>Dactylogyridea</taxon>
        <taxon>Ancyrocephalidae</taxon>
        <taxon>Cichlidogyrus</taxon>
    </lineage>
</organism>
<evidence type="ECO:0000313" key="2">
    <source>
        <dbReference type="EMBL" id="KAL3307968.1"/>
    </source>
</evidence>
<evidence type="ECO:0000313" key="3">
    <source>
        <dbReference type="Proteomes" id="UP001626550"/>
    </source>
</evidence>
<keyword evidence="1" id="KW-0732">Signal</keyword>
<accession>A0ABD2PLW4</accession>
<feature type="non-terminal residue" evidence="2">
    <location>
        <position position="1"/>
    </location>
</feature>
<gene>
    <name evidence="2" type="ORF">Ciccas_013507</name>
</gene>
<evidence type="ECO:0000256" key="1">
    <source>
        <dbReference type="SAM" id="SignalP"/>
    </source>
</evidence>
<dbReference type="EMBL" id="JBJKFK010006122">
    <property type="protein sequence ID" value="KAL3307968.1"/>
    <property type="molecule type" value="Genomic_DNA"/>
</dbReference>
<name>A0ABD2PLW4_9PLAT</name>
<comment type="caution">
    <text evidence="2">The sequence shown here is derived from an EMBL/GenBank/DDBJ whole genome shotgun (WGS) entry which is preliminary data.</text>
</comment>
<keyword evidence="3" id="KW-1185">Reference proteome</keyword>
<dbReference type="AlphaFoldDB" id="A0ABD2PLW4"/>
<dbReference type="Proteomes" id="UP001626550">
    <property type="component" value="Unassembled WGS sequence"/>
</dbReference>
<reference evidence="2 3" key="1">
    <citation type="submission" date="2024-11" db="EMBL/GenBank/DDBJ databases">
        <title>Adaptive evolution of stress response genes in parasites aligns with host niche diversity.</title>
        <authorList>
            <person name="Hahn C."/>
            <person name="Resl P."/>
        </authorList>
    </citation>
    <scope>NUCLEOTIDE SEQUENCE [LARGE SCALE GENOMIC DNA]</scope>
    <source>
        <strain evidence="2">EGGRZ-B1_66</strain>
        <tissue evidence="2">Body</tissue>
    </source>
</reference>
<feature type="chain" id="PRO_5044785857" evidence="1">
    <location>
        <begin position="30"/>
        <end position="58"/>
    </location>
</feature>
<protein>
    <submittedName>
        <fullName evidence="2">Uncharacterized protein</fullName>
    </submittedName>
</protein>
<proteinExistence type="predicted"/>
<feature type="signal peptide" evidence="1">
    <location>
        <begin position="1"/>
        <end position="29"/>
    </location>
</feature>